<dbReference type="GO" id="GO:0016491">
    <property type="term" value="F:oxidoreductase activity"/>
    <property type="evidence" value="ECO:0007669"/>
    <property type="project" value="UniProtKB-KW"/>
</dbReference>
<dbReference type="InterPro" id="IPR002347">
    <property type="entry name" value="SDR_fam"/>
</dbReference>
<dbReference type="PANTHER" id="PTHR44196:SF2">
    <property type="entry name" value="SHORT-CHAIN DEHYDROGENASE-RELATED"/>
    <property type="match status" value="1"/>
</dbReference>
<protein>
    <submittedName>
        <fullName evidence="4">Dehydrogenase</fullName>
    </submittedName>
</protein>
<comment type="similarity">
    <text evidence="1 3">Belongs to the short-chain dehydrogenases/reductases (SDR) family.</text>
</comment>
<dbReference type="AlphaFoldDB" id="A0A317DWC8"/>
<dbReference type="Pfam" id="PF00106">
    <property type="entry name" value="adh_short"/>
    <property type="match status" value="1"/>
</dbReference>
<dbReference type="PRINTS" id="PR00081">
    <property type="entry name" value="GDHRDH"/>
</dbReference>
<dbReference type="PROSITE" id="PS00061">
    <property type="entry name" value="ADH_SHORT"/>
    <property type="match status" value="1"/>
</dbReference>
<name>A0A317DWC8_9PROT</name>
<dbReference type="PANTHER" id="PTHR44196">
    <property type="entry name" value="DEHYDROGENASE/REDUCTASE SDR FAMILY MEMBER 7B"/>
    <property type="match status" value="1"/>
</dbReference>
<dbReference type="OrthoDB" id="8477999at2"/>
<organism evidence="4 5">
    <name type="scientific">Zavarzinia compransoris</name>
    <dbReference type="NCBI Taxonomy" id="1264899"/>
    <lineage>
        <taxon>Bacteria</taxon>
        <taxon>Pseudomonadati</taxon>
        <taxon>Pseudomonadota</taxon>
        <taxon>Alphaproteobacteria</taxon>
        <taxon>Rhodospirillales</taxon>
        <taxon>Zavarziniaceae</taxon>
        <taxon>Zavarzinia</taxon>
    </lineage>
</organism>
<dbReference type="GO" id="GO:0016020">
    <property type="term" value="C:membrane"/>
    <property type="evidence" value="ECO:0007669"/>
    <property type="project" value="TreeGrafter"/>
</dbReference>
<dbReference type="Proteomes" id="UP000246077">
    <property type="component" value="Unassembled WGS sequence"/>
</dbReference>
<accession>A0A317DWC8</accession>
<dbReference type="RefSeq" id="WP_109922723.1">
    <property type="nucleotide sequence ID" value="NZ_QGLF01000005.1"/>
</dbReference>
<evidence type="ECO:0000256" key="1">
    <source>
        <dbReference type="ARBA" id="ARBA00006484"/>
    </source>
</evidence>
<evidence type="ECO:0000313" key="4">
    <source>
        <dbReference type="EMBL" id="PWR19037.1"/>
    </source>
</evidence>
<dbReference type="InterPro" id="IPR036291">
    <property type="entry name" value="NAD(P)-bd_dom_sf"/>
</dbReference>
<evidence type="ECO:0000256" key="2">
    <source>
        <dbReference type="ARBA" id="ARBA00023002"/>
    </source>
</evidence>
<dbReference type="PRINTS" id="PR00080">
    <property type="entry name" value="SDRFAMILY"/>
</dbReference>
<keyword evidence="2" id="KW-0560">Oxidoreductase</keyword>
<dbReference type="PIRSF" id="PIRSF000126">
    <property type="entry name" value="11-beta-HSD1"/>
    <property type="match status" value="1"/>
</dbReference>
<keyword evidence="5" id="KW-1185">Reference proteome</keyword>
<reference evidence="5" key="1">
    <citation type="submission" date="2018-05" db="EMBL/GenBank/DDBJ databases">
        <title>Zavarzinia sp. HR-AS.</title>
        <authorList>
            <person name="Lee Y."/>
            <person name="Jeon C.O."/>
        </authorList>
    </citation>
    <scope>NUCLEOTIDE SEQUENCE [LARGE SCALE GENOMIC DNA]</scope>
    <source>
        <strain evidence="5">DSM 1231</strain>
    </source>
</reference>
<proteinExistence type="inferred from homology"/>
<evidence type="ECO:0000313" key="5">
    <source>
        <dbReference type="Proteomes" id="UP000246077"/>
    </source>
</evidence>
<evidence type="ECO:0000256" key="3">
    <source>
        <dbReference type="RuleBase" id="RU000363"/>
    </source>
</evidence>
<dbReference type="SUPFAM" id="SSF51735">
    <property type="entry name" value="NAD(P)-binding Rossmann-fold domains"/>
    <property type="match status" value="1"/>
</dbReference>
<comment type="caution">
    <text evidence="4">The sequence shown here is derived from an EMBL/GenBank/DDBJ whole genome shotgun (WGS) entry which is preliminary data.</text>
</comment>
<gene>
    <name evidence="4" type="ORF">DKG75_18920</name>
</gene>
<dbReference type="EMBL" id="QGLF01000005">
    <property type="protein sequence ID" value="PWR19037.1"/>
    <property type="molecule type" value="Genomic_DNA"/>
</dbReference>
<dbReference type="Gene3D" id="3.40.50.720">
    <property type="entry name" value="NAD(P)-binding Rossmann-like Domain"/>
    <property type="match status" value="1"/>
</dbReference>
<sequence>MAKAEGAGRTALVTGASAGLGVAFARALAARGFDLVLTARREDRLAALAEVLRRDHGIAVAVIAADLADPAAPDALVRALAERGLAIDVLVNNAGYGIAETYARTPWEAQRDFLQVLVTAVAELTHRLLPGMLERGYGRIVNVASLAAFAPAVPGATLYAAAKAFVLRFSEFLAAEVEGRGVHVLATCPGFTRTEFHAAADMTQATDTIPGWQWQAAEAVAEEAVAAVMAGRGPVLVNGTVNRFAAGLLKYLPGGLVRRIAARHPLAKRARADAR</sequence>
<dbReference type="InterPro" id="IPR020904">
    <property type="entry name" value="Sc_DH/Rdtase_CS"/>
</dbReference>